<feature type="transmembrane region" description="Helical" evidence="1">
    <location>
        <begin position="155"/>
        <end position="182"/>
    </location>
</feature>
<dbReference type="Proteomes" id="UP000694044">
    <property type="component" value="Unassembled WGS sequence"/>
</dbReference>
<keyword evidence="1" id="KW-0812">Transmembrane</keyword>
<protein>
    <submittedName>
        <fullName evidence="2">Uncharacterized protein</fullName>
    </submittedName>
</protein>
<keyword evidence="1" id="KW-0472">Membrane</keyword>
<evidence type="ECO:0000256" key="1">
    <source>
        <dbReference type="SAM" id="Phobius"/>
    </source>
</evidence>
<keyword evidence="3" id="KW-1185">Reference proteome</keyword>
<keyword evidence="1" id="KW-1133">Transmembrane helix</keyword>
<comment type="caution">
    <text evidence="2">The sequence shown here is derived from an EMBL/GenBank/DDBJ whole genome shotgun (WGS) entry which is preliminary data.</text>
</comment>
<accession>A0A8T1W1E9</accession>
<dbReference type="AlphaFoldDB" id="A0A8T1W1E9"/>
<name>A0A8T1W1E9_9STRA</name>
<gene>
    <name evidence="2" type="ORF">PHYPSEUDO_001039</name>
</gene>
<feature type="transmembrane region" description="Helical" evidence="1">
    <location>
        <begin position="105"/>
        <end position="135"/>
    </location>
</feature>
<dbReference type="EMBL" id="JAGDFM010000114">
    <property type="protein sequence ID" value="KAG7385794.1"/>
    <property type="molecule type" value="Genomic_DNA"/>
</dbReference>
<reference evidence="2" key="1">
    <citation type="submission" date="2021-02" db="EMBL/GenBank/DDBJ databases">
        <authorList>
            <person name="Palmer J.M."/>
        </authorList>
    </citation>
    <scope>NUCLEOTIDE SEQUENCE</scope>
    <source>
        <strain evidence="2">SCRP734</strain>
    </source>
</reference>
<evidence type="ECO:0000313" key="3">
    <source>
        <dbReference type="Proteomes" id="UP000694044"/>
    </source>
</evidence>
<sequence length="204" mass="22088">MLGILLVNLAGLYILGILGIFGWFIYPLGVGGMDQLLVCYFSPCVIIPLVNADVRLAQLVKAQVQSDATLELHTAGCAKLFEVPFTADLGFMYPLMNVVRRAWKIVLYFAAPKLLIGARSAVVVLFTAVLPSMALASGGDDPLLGRLIRYEEHPIAYSVVICSLWLVGAIDLVGVALVSVNWTSSVCSEQKSESKENEFSCGFE</sequence>
<evidence type="ECO:0000313" key="2">
    <source>
        <dbReference type="EMBL" id="KAG7385794.1"/>
    </source>
</evidence>
<feature type="transmembrane region" description="Helical" evidence="1">
    <location>
        <begin position="6"/>
        <end position="26"/>
    </location>
</feature>
<organism evidence="2 3">
    <name type="scientific">Phytophthora pseudosyringae</name>
    <dbReference type="NCBI Taxonomy" id="221518"/>
    <lineage>
        <taxon>Eukaryota</taxon>
        <taxon>Sar</taxon>
        <taxon>Stramenopiles</taxon>
        <taxon>Oomycota</taxon>
        <taxon>Peronosporomycetes</taxon>
        <taxon>Peronosporales</taxon>
        <taxon>Peronosporaceae</taxon>
        <taxon>Phytophthora</taxon>
    </lineage>
</organism>
<proteinExistence type="predicted"/>